<feature type="compositionally biased region" description="Acidic residues" evidence="1">
    <location>
        <begin position="853"/>
        <end position="862"/>
    </location>
</feature>
<name>A0A0G2EKY4_PHACM</name>
<evidence type="ECO:0000313" key="3">
    <source>
        <dbReference type="Proteomes" id="UP000053317"/>
    </source>
</evidence>
<feature type="region of interest" description="Disordered" evidence="1">
    <location>
        <begin position="111"/>
        <end position="149"/>
    </location>
</feature>
<organism evidence="2 3">
    <name type="scientific">Phaeomoniella chlamydospora</name>
    <name type="common">Phaeoacremonium chlamydosporum</name>
    <dbReference type="NCBI Taxonomy" id="158046"/>
    <lineage>
        <taxon>Eukaryota</taxon>
        <taxon>Fungi</taxon>
        <taxon>Dikarya</taxon>
        <taxon>Ascomycota</taxon>
        <taxon>Pezizomycotina</taxon>
        <taxon>Eurotiomycetes</taxon>
        <taxon>Chaetothyriomycetidae</taxon>
        <taxon>Phaeomoniellales</taxon>
        <taxon>Phaeomoniellaceae</taxon>
        <taxon>Phaeomoniella</taxon>
    </lineage>
</organism>
<evidence type="ECO:0000313" key="2">
    <source>
        <dbReference type="EMBL" id="KKY23427.1"/>
    </source>
</evidence>
<feature type="region of interest" description="Disordered" evidence="1">
    <location>
        <begin position="265"/>
        <end position="343"/>
    </location>
</feature>
<dbReference type="AlphaFoldDB" id="A0A0G2EKY4"/>
<feature type="compositionally biased region" description="Polar residues" evidence="1">
    <location>
        <begin position="301"/>
        <end position="336"/>
    </location>
</feature>
<reference evidence="2 3" key="2">
    <citation type="submission" date="2015-05" db="EMBL/GenBank/DDBJ databases">
        <authorList>
            <person name="Morales-Cruz A."/>
            <person name="Amrine K.C."/>
            <person name="Cantu D."/>
        </authorList>
    </citation>
    <scope>NUCLEOTIDE SEQUENCE [LARGE SCALE GENOMIC DNA]</scope>
    <source>
        <strain evidence="2">UCRPC4</strain>
    </source>
</reference>
<feature type="region of interest" description="Disordered" evidence="1">
    <location>
        <begin position="779"/>
        <end position="798"/>
    </location>
</feature>
<gene>
    <name evidence="2" type="ORF">UCRPC4_g02942</name>
</gene>
<comment type="caution">
    <text evidence="2">The sequence shown here is derived from an EMBL/GenBank/DDBJ whole genome shotgun (WGS) entry which is preliminary data.</text>
</comment>
<dbReference type="EMBL" id="LCWF01000068">
    <property type="protein sequence ID" value="KKY23427.1"/>
    <property type="molecule type" value="Genomic_DNA"/>
</dbReference>
<dbReference type="OrthoDB" id="4966at2759"/>
<feature type="compositionally biased region" description="Low complexity" evidence="1">
    <location>
        <begin position="863"/>
        <end position="883"/>
    </location>
</feature>
<feature type="compositionally biased region" description="Polar residues" evidence="1">
    <location>
        <begin position="265"/>
        <end position="282"/>
    </location>
</feature>
<feature type="region of interest" description="Disordered" evidence="1">
    <location>
        <begin position="437"/>
        <end position="466"/>
    </location>
</feature>
<evidence type="ECO:0000256" key="1">
    <source>
        <dbReference type="SAM" id="MobiDB-lite"/>
    </source>
</evidence>
<keyword evidence="3" id="KW-1185">Reference proteome</keyword>
<feature type="region of interest" description="Disordered" evidence="1">
    <location>
        <begin position="164"/>
        <end position="188"/>
    </location>
</feature>
<accession>A0A0G2EKY4</accession>
<sequence>MASETDPDVDIVDAPNQQLKSADVQALPQTHNGLSSGDRITFAQTGHNVINNMTPAPSFWQDSPSFSTNQIALPTPSASFSNHLDASQLHPIFDTPEQSPFSKAIDALIPSTRGNSAEPENGVKQSEIQKPAVEVPPQHTFVNKGKGRAVGESEIEIDVPESPTLQRRKPRPRPIFGGGDANIFSTDHIRNPITPTTATGFGSLSLNGDSHEMSHDMSDELKNVPQNMPEHMRRFLLSQLVAKTPTSDNGKVAIDRDMVAGENTANQSDQFGQTRSTDTSPVQLHGGPSKRPRLAPLSYGQDVSPSMTSVPIINSLPSTQNHSGPKTRAESMSKNPNPRKRTFSQTYTPLEDLSYKRTNNPNFNVFTHGILRSPDLLFYFVTILPVRDFISLYSISRVFHKAVNQRFTTMVLSVAYRRAPEAVRVFPFRAYSHLSIPDPRDKSHPKDPGTGQSIHHDKTPTVPPTRRVPSLRYLQMIIYRTKVVHQIIRLISLSGIPLPYSPISKDLLTSTLLKIWFSMDLPDTSRRIGYFHNTRLFTNLNLFYATMFFIKLDQRFTDPISGIGSTAGVRRLCFGQRSLSYILKVLQGKRLKSDFDLLKEFVRYKYYPSNPAERFLSVFDIPARKLGRGCLINWGEPLLLETRAPIGEPFDIEKEDDKGGKVTVKQQKFKIEKKWVQPKPTKQNILVRPDSLVQRECVRRGLRMKRYTLRMLLWGYVDVAKLRTHQWDEDERFIPLSSEIESESDNTHIETDPQHDSILNLNPEPRLLPLYPPSLTPSDYSPTSSIFDGDISLTTPESRRDPLLDLSLSQNQIERPSRFVETPIHQKLYIRQRDNEREEAEGRFLEACFKFSEDEEKEDDEYPSSTSSPTQNSHTHTQSQHQTPKTKKTTSPSPSPSPSYIEDPTYLDVERNWFTTDPPTGPIHETYGVGVSIGDADAVADGDGDGDTEIIDWSTN</sequence>
<proteinExistence type="predicted"/>
<feature type="region of interest" description="Disordered" evidence="1">
    <location>
        <begin position="852"/>
        <end position="921"/>
    </location>
</feature>
<reference evidence="2 3" key="1">
    <citation type="submission" date="2015-05" db="EMBL/GenBank/DDBJ databases">
        <title>Distinctive expansion of gene families associated with plant cell wall degradation and secondary metabolism in the genomes of grapevine trunk pathogens.</title>
        <authorList>
            <person name="Lawrence D.P."/>
            <person name="Travadon R."/>
            <person name="Rolshausen P.E."/>
            <person name="Baumgartner K."/>
        </authorList>
    </citation>
    <scope>NUCLEOTIDE SEQUENCE [LARGE SCALE GENOMIC DNA]</scope>
    <source>
        <strain evidence="2">UCRPC4</strain>
    </source>
</reference>
<protein>
    <submittedName>
        <fullName evidence="2">Uncharacterized protein</fullName>
    </submittedName>
</protein>
<feature type="compositionally biased region" description="Basic and acidic residues" evidence="1">
    <location>
        <begin position="438"/>
        <end position="447"/>
    </location>
</feature>
<dbReference type="Proteomes" id="UP000053317">
    <property type="component" value="Unassembled WGS sequence"/>
</dbReference>